<protein>
    <recommendedName>
        <fullName evidence="1">General stress protein 17M-like domain-containing protein</fullName>
    </recommendedName>
</protein>
<dbReference type="KEGG" id="pri:PRIO_4776"/>
<dbReference type="STRING" id="483937.AMQ84_02575"/>
<dbReference type="Pfam" id="PF11181">
    <property type="entry name" value="YflT"/>
    <property type="match status" value="1"/>
</dbReference>
<evidence type="ECO:0000313" key="2">
    <source>
        <dbReference type="EMBL" id="CQR57178.1"/>
    </source>
</evidence>
<organism evidence="2 3">
    <name type="scientific">Paenibacillus riograndensis SBR5</name>
    <dbReference type="NCBI Taxonomy" id="1073571"/>
    <lineage>
        <taxon>Bacteria</taxon>
        <taxon>Bacillati</taxon>
        <taxon>Bacillota</taxon>
        <taxon>Bacilli</taxon>
        <taxon>Bacillales</taxon>
        <taxon>Paenibacillaceae</taxon>
        <taxon>Paenibacillus</taxon>
        <taxon>Paenibacillus sonchi group</taxon>
    </lineage>
</organism>
<dbReference type="PATRIC" id="fig|1073571.4.peg.5132"/>
<dbReference type="InterPro" id="IPR025889">
    <property type="entry name" value="GSP17M-like_dom"/>
</dbReference>
<sequence>MTILVVGIFEHPSDAALAIEAVREQGVKPKQISVVTKQKNTLKRISHDTGIGRTESGEGNEGLFGTAKALGVGLEMLPDTAVAAGPAARKLAGADLEGDGLAVSLISIGIPQEDAEIYARHAGKEHIIVIVTLEEKQNQQAVSTLFEQHHAIPPGSP</sequence>
<reference evidence="3" key="1">
    <citation type="submission" date="2015-03" db="EMBL/GenBank/DDBJ databases">
        <authorList>
            <person name="Wibberg D."/>
        </authorList>
    </citation>
    <scope>NUCLEOTIDE SEQUENCE [LARGE SCALE GENOMIC DNA]</scope>
</reference>
<accession>A0A0E3WIK1</accession>
<evidence type="ECO:0000259" key="1">
    <source>
        <dbReference type="Pfam" id="PF11181"/>
    </source>
</evidence>
<feature type="domain" description="General stress protein 17M-like" evidence="1">
    <location>
        <begin position="5"/>
        <end position="70"/>
    </location>
</feature>
<dbReference type="EMBL" id="LN831776">
    <property type="protein sequence ID" value="CQR57178.1"/>
    <property type="molecule type" value="Genomic_DNA"/>
</dbReference>
<dbReference type="Proteomes" id="UP000033163">
    <property type="component" value="Chromosome I"/>
</dbReference>
<evidence type="ECO:0000313" key="3">
    <source>
        <dbReference type="Proteomes" id="UP000033163"/>
    </source>
</evidence>
<name>A0A0E3WIK1_9BACL</name>
<dbReference type="AlphaFoldDB" id="A0A0E3WIK1"/>
<proteinExistence type="predicted"/>
<dbReference type="RefSeq" id="WP_020431584.1">
    <property type="nucleotide sequence ID" value="NZ_AGBD01001304.1"/>
</dbReference>
<gene>
    <name evidence="2" type="ORF">PRIO_4776</name>
</gene>
<dbReference type="HOGENOM" id="CLU_1569178_0_0_9"/>